<organism evidence="1 2">
    <name type="scientific">Candidatus Opimibacter skivensis</name>
    <dbReference type="NCBI Taxonomy" id="2982028"/>
    <lineage>
        <taxon>Bacteria</taxon>
        <taxon>Pseudomonadati</taxon>
        <taxon>Bacteroidota</taxon>
        <taxon>Saprospiria</taxon>
        <taxon>Saprospirales</taxon>
        <taxon>Saprospiraceae</taxon>
        <taxon>Candidatus Opimibacter</taxon>
    </lineage>
</organism>
<proteinExistence type="predicted"/>
<reference evidence="1 2" key="1">
    <citation type="submission" date="2020-10" db="EMBL/GenBank/DDBJ databases">
        <title>Connecting structure to function with the recovery of over 1000 high-quality activated sludge metagenome-assembled genomes encoding full-length rRNA genes using long-read sequencing.</title>
        <authorList>
            <person name="Singleton C.M."/>
            <person name="Petriglieri F."/>
            <person name="Kristensen J.M."/>
            <person name="Kirkegaard R.H."/>
            <person name="Michaelsen T.Y."/>
            <person name="Andersen M.H."/>
            <person name="Karst S.M."/>
            <person name="Dueholm M.S."/>
            <person name="Nielsen P.H."/>
            <person name="Albertsen M."/>
        </authorList>
    </citation>
    <scope>NUCLEOTIDE SEQUENCE [LARGE SCALE GENOMIC DNA]</scope>
    <source>
        <strain evidence="1">Ribe_18-Q3-R11-54_MAXAC.273</strain>
    </source>
</reference>
<sequence>MSKKAEIILEVQLIQDGDFVVAYNPDLEISSFGRDVDDAYNAFDEMLQLWVQETQELGTFEALLKKAGLINSDAASRQSMDFKILESDSSLFYNELHMPIIETRQKRMEFA</sequence>
<accession>A0A9D7SZ34</accession>
<evidence type="ECO:0000313" key="1">
    <source>
        <dbReference type="EMBL" id="MBK9984290.1"/>
    </source>
</evidence>
<dbReference type="EMBL" id="JADKGY010000029">
    <property type="protein sequence ID" value="MBK9984290.1"/>
    <property type="molecule type" value="Genomic_DNA"/>
</dbReference>
<dbReference type="AlphaFoldDB" id="A0A9D7SZ34"/>
<comment type="caution">
    <text evidence="1">The sequence shown here is derived from an EMBL/GenBank/DDBJ whole genome shotgun (WGS) entry which is preliminary data.</text>
</comment>
<evidence type="ECO:0008006" key="3">
    <source>
        <dbReference type="Google" id="ProtNLM"/>
    </source>
</evidence>
<dbReference type="Proteomes" id="UP000808337">
    <property type="component" value="Unassembled WGS sequence"/>
</dbReference>
<gene>
    <name evidence="1" type="ORF">IPP15_18305</name>
</gene>
<protein>
    <recommendedName>
        <fullName evidence="3">Type II toxin-antitoxin system HicB family antitoxin</fullName>
    </recommendedName>
</protein>
<name>A0A9D7SZ34_9BACT</name>
<evidence type="ECO:0000313" key="2">
    <source>
        <dbReference type="Proteomes" id="UP000808337"/>
    </source>
</evidence>